<reference evidence="2 3" key="1">
    <citation type="submission" date="2015-06" db="EMBL/GenBank/DDBJ databases">
        <title>Recapitulation of the evolution of biosynthetic gene clusters reveals hidden chemical diversity on bacterial genomes.</title>
        <authorList>
            <person name="Cruz-Morales P."/>
            <person name="Martinez-Guerrero C."/>
            <person name="Morales-Escalante M.A."/>
            <person name="Yanez-Guerra L.A."/>
            <person name="Kopp J.F."/>
            <person name="Feldmann J."/>
            <person name="Ramos-Aboites H.E."/>
            <person name="Barona-Gomez F."/>
        </authorList>
    </citation>
    <scope>NUCLEOTIDE SEQUENCE [LARGE SCALE GENOMIC DNA]</scope>
    <source>
        <strain evidence="2 3">ATCC 31245</strain>
    </source>
</reference>
<feature type="compositionally biased region" description="Basic and acidic residues" evidence="1">
    <location>
        <begin position="38"/>
        <end position="51"/>
    </location>
</feature>
<evidence type="ECO:0000313" key="2">
    <source>
        <dbReference type="EMBL" id="KMO95632.1"/>
    </source>
</evidence>
<dbReference type="STRING" id="66430.ACS04_22595"/>
<dbReference type="Proteomes" id="UP000035932">
    <property type="component" value="Unassembled WGS sequence"/>
</dbReference>
<gene>
    <name evidence="2" type="ORF">ACS04_22595</name>
</gene>
<feature type="region of interest" description="Disordered" evidence="1">
    <location>
        <begin position="30"/>
        <end position="81"/>
    </location>
</feature>
<protein>
    <submittedName>
        <fullName evidence="2">Uncharacterized protein</fullName>
    </submittedName>
</protein>
<dbReference type="PATRIC" id="fig|66430.4.peg.7422"/>
<accession>A0A0J6XN08</accession>
<keyword evidence="3" id="KW-1185">Reference proteome</keyword>
<organism evidence="2 3">
    <name type="scientific">Streptomyces roseus</name>
    <dbReference type="NCBI Taxonomy" id="66430"/>
    <lineage>
        <taxon>Bacteria</taxon>
        <taxon>Bacillati</taxon>
        <taxon>Actinomycetota</taxon>
        <taxon>Actinomycetes</taxon>
        <taxon>Kitasatosporales</taxon>
        <taxon>Streptomycetaceae</taxon>
        <taxon>Streptomyces</taxon>
    </lineage>
</organism>
<dbReference type="EMBL" id="LFML01000093">
    <property type="protein sequence ID" value="KMO95632.1"/>
    <property type="molecule type" value="Genomic_DNA"/>
</dbReference>
<proteinExistence type="predicted"/>
<sequence>MGEVGDDEVAAAGQAAGQVADQGPRVLVVGNALQDPAAQDRDRQAGFEQARDSGVAQDARGVSDVGTQDGRGGGVLGQDQSALAQRDGVVVDVDDVGVGAGFAGDLVDVGPVRDARAEVEVAADLVLGGEMANGAAEESPVEGGEFTKTWGQVQQLGAGAPIGGVSALPSQ</sequence>
<dbReference type="AlphaFoldDB" id="A0A0J6XN08"/>
<evidence type="ECO:0000313" key="3">
    <source>
        <dbReference type="Proteomes" id="UP000035932"/>
    </source>
</evidence>
<evidence type="ECO:0000256" key="1">
    <source>
        <dbReference type="SAM" id="MobiDB-lite"/>
    </source>
</evidence>
<comment type="caution">
    <text evidence="2">The sequence shown here is derived from an EMBL/GenBank/DDBJ whole genome shotgun (WGS) entry which is preliminary data.</text>
</comment>
<name>A0A0J6XN08_9ACTN</name>